<reference evidence="1" key="1">
    <citation type="journal article" date="2022" name="bioRxiv">
        <title>Sequencing and chromosome-scale assembly of the giantPleurodeles waltlgenome.</title>
        <authorList>
            <person name="Brown T."/>
            <person name="Elewa A."/>
            <person name="Iarovenko S."/>
            <person name="Subramanian E."/>
            <person name="Araus A.J."/>
            <person name="Petzold A."/>
            <person name="Susuki M."/>
            <person name="Suzuki K.-i.T."/>
            <person name="Hayashi T."/>
            <person name="Toyoda A."/>
            <person name="Oliveira C."/>
            <person name="Osipova E."/>
            <person name="Leigh N.D."/>
            <person name="Simon A."/>
            <person name="Yun M.H."/>
        </authorList>
    </citation>
    <scope>NUCLEOTIDE SEQUENCE</scope>
    <source>
        <strain evidence="1">20211129_DDA</strain>
        <tissue evidence="1">Liver</tissue>
    </source>
</reference>
<comment type="caution">
    <text evidence="1">The sequence shown here is derived from an EMBL/GenBank/DDBJ whole genome shotgun (WGS) entry which is preliminary data.</text>
</comment>
<dbReference type="AlphaFoldDB" id="A0AAV7QYY7"/>
<name>A0AAV7QYY7_PLEWA</name>
<proteinExistence type="predicted"/>
<evidence type="ECO:0000313" key="2">
    <source>
        <dbReference type="Proteomes" id="UP001066276"/>
    </source>
</evidence>
<keyword evidence="2" id="KW-1185">Reference proteome</keyword>
<organism evidence="1 2">
    <name type="scientific">Pleurodeles waltl</name>
    <name type="common">Iberian ribbed newt</name>
    <dbReference type="NCBI Taxonomy" id="8319"/>
    <lineage>
        <taxon>Eukaryota</taxon>
        <taxon>Metazoa</taxon>
        <taxon>Chordata</taxon>
        <taxon>Craniata</taxon>
        <taxon>Vertebrata</taxon>
        <taxon>Euteleostomi</taxon>
        <taxon>Amphibia</taxon>
        <taxon>Batrachia</taxon>
        <taxon>Caudata</taxon>
        <taxon>Salamandroidea</taxon>
        <taxon>Salamandridae</taxon>
        <taxon>Pleurodelinae</taxon>
        <taxon>Pleurodeles</taxon>
    </lineage>
</organism>
<dbReference type="EMBL" id="JANPWB010000010">
    <property type="protein sequence ID" value="KAJ1144742.1"/>
    <property type="molecule type" value="Genomic_DNA"/>
</dbReference>
<accession>A0AAV7QYY7</accession>
<protein>
    <submittedName>
        <fullName evidence="1">Uncharacterized protein</fullName>
    </submittedName>
</protein>
<gene>
    <name evidence="1" type="ORF">NDU88_011039</name>
</gene>
<sequence length="87" mass="9465">MRLLSCSKVAATDTVHEPLFCPFPCCCGEQAPRKVPAGAPRVHLKAHFTLGARLDRARSFLPVFDAFGAQDGARRAQTTINTLGLRQ</sequence>
<evidence type="ECO:0000313" key="1">
    <source>
        <dbReference type="EMBL" id="KAJ1144742.1"/>
    </source>
</evidence>
<dbReference type="Proteomes" id="UP001066276">
    <property type="component" value="Chromosome 6"/>
</dbReference>